<evidence type="ECO:0000256" key="6">
    <source>
        <dbReference type="SAM" id="MobiDB-lite"/>
    </source>
</evidence>
<dbReference type="AlphaFoldDB" id="A0A6J0ZLM1"/>
<evidence type="ECO:0000256" key="3">
    <source>
        <dbReference type="ARBA" id="ARBA00023125"/>
    </source>
</evidence>
<evidence type="ECO:0000256" key="5">
    <source>
        <dbReference type="ARBA" id="ARBA00023242"/>
    </source>
</evidence>
<dbReference type="SMART" id="SM01019">
    <property type="entry name" value="B3"/>
    <property type="match status" value="2"/>
</dbReference>
<feature type="compositionally biased region" description="Polar residues" evidence="6">
    <location>
        <begin position="128"/>
        <end position="140"/>
    </location>
</feature>
<dbReference type="GO" id="GO:0005634">
    <property type="term" value="C:nucleus"/>
    <property type="evidence" value="ECO:0007669"/>
    <property type="project" value="UniProtKB-SubCell"/>
</dbReference>
<dbReference type="PANTHER" id="PTHR31920:SF121">
    <property type="entry name" value="TF-B3 DOMAIN-CONTAINING PROTEIN"/>
    <property type="match status" value="1"/>
</dbReference>
<feature type="domain" description="TF-B3" evidence="7">
    <location>
        <begin position="13"/>
        <end position="106"/>
    </location>
</feature>
<keyword evidence="5" id="KW-0539">Nucleus</keyword>
<dbReference type="Proteomes" id="UP000504621">
    <property type="component" value="Unplaced"/>
</dbReference>
<feature type="region of interest" description="Disordered" evidence="6">
    <location>
        <begin position="119"/>
        <end position="141"/>
    </location>
</feature>
<organism evidence="8 9">
    <name type="scientific">Herrania umbratica</name>
    <dbReference type="NCBI Taxonomy" id="108875"/>
    <lineage>
        <taxon>Eukaryota</taxon>
        <taxon>Viridiplantae</taxon>
        <taxon>Streptophyta</taxon>
        <taxon>Embryophyta</taxon>
        <taxon>Tracheophyta</taxon>
        <taxon>Spermatophyta</taxon>
        <taxon>Magnoliopsida</taxon>
        <taxon>eudicotyledons</taxon>
        <taxon>Gunneridae</taxon>
        <taxon>Pentapetalae</taxon>
        <taxon>rosids</taxon>
        <taxon>malvids</taxon>
        <taxon>Malvales</taxon>
        <taxon>Malvaceae</taxon>
        <taxon>Byttnerioideae</taxon>
        <taxon>Herrania</taxon>
    </lineage>
</organism>
<dbReference type="InterPro" id="IPR003340">
    <property type="entry name" value="B3_DNA-bd"/>
</dbReference>
<name>A0A6J0ZLM1_9ROSI</name>
<keyword evidence="8" id="KW-1185">Reference proteome</keyword>
<feature type="domain" description="TF-B3" evidence="7">
    <location>
        <begin position="176"/>
        <end position="271"/>
    </location>
</feature>
<dbReference type="RefSeq" id="XP_021275325.1">
    <property type="nucleotide sequence ID" value="XM_021419650.1"/>
</dbReference>
<dbReference type="OrthoDB" id="635132at2759"/>
<dbReference type="CDD" id="cd10017">
    <property type="entry name" value="B3_DNA"/>
    <property type="match status" value="2"/>
</dbReference>
<keyword evidence="3" id="KW-0238">DNA-binding</keyword>
<dbReference type="GO" id="GO:0003677">
    <property type="term" value="F:DNA binding"/>
    <property type="evidence" value="ECO:0007669"/>
    <property type="project" value="UniProtKB-KW"/>
</dbReference>
<evidence type="ECO:0000256" key="2">
    <source>
        <dbReference type="ARBA" id="ARBA00023015"/>
    </source>
</evidence>
<proteinExistence type="predicted"/>
<keyword evidence="4" id="KW-0804">Transcription</keyword>
<dbReference type="Gene3D" id="2.40.330.10">
    <property type="entry name" value="DNA-binding pseudobarrel domain"/>
    <property type="match status" value="2"/>
</dbReference>
<dbReference type="InterPro" id="IPR050655">
    <property type="entry name" value="Plant_B3_domain"/>
</dbReference>
<dbReference type="SUPFAM" id="SSF101936">
    <property type="entry name" value="DNA-binding pseudobarrel domain"/>
    <property type="match status" value="2"/>
</dbReference>
<evidence type="ECO:0000313" key="9">
    <source>
        <dbReference type="RefSeq" id="XP_021275325.1"/>
    </source>
</evidence>
<dbReference type="PROSITE" id="PS50863">
    <property type="entry name" value="B3"/>
    <property type="match status" value="2"/>
</dbReference>
<dbReference type="PANTHER" id="PTHR31920">
    <property type="entry name" value="B3 DOMAIN-CONTAINING"/>
    <property type="match status" value="1"/>
</dbReference>
<sequence length="278" mass="30693">MEALKMAGELKQNPSFFKVLIGLFFNKLRIPPAFVKNFQGNVPTSFTLKSNSGSTWRVTVQNTEGSYFFCGGWSNFVEDQGLDSGDFVVFNLVGKSSFDCVIYDPTGCEKKIVLKAKRKRGRPKKSNEVTPSETAASSFQKAKRVSPGCRITRAPARRVINVGQQIEVVSEAISKHPSFIVVLKKYQKFSVVVPSRFAREAGLADKRSTVIKDPKGRMWPLGISVGSRQVRLSAGWSNFRLENRIVAGDTLLFQHIRGTGNAIHVEIVGKAGYGNSGR</sequence>
<evidence type="ECO:0000259" key="7">
    <source>
        <dbReference type="PROSITE" id="PS50863"/>
    </source>
</evidence>
<protein>
    <submittedName>
        <fullName evidence="9">B3 domain-containing protein Os03g0621600</fullName>
    </submittedName>
</protein>
<evidence type="ECO:0000256" key="1">
    <source>
        <dbReference type="ARBA" id="ARBA00004123"/>
    </source>
</evidence>
<comment type="subcellular location">
    <subcellularLocation>
        <location evidence="1">Nucleus</location>
    </subcellularLocation>
</comment>
<keyword evidence="2" id="KW-0805">Transcription regulation</keyword>
<dbReference type="GeneID" id="110410071"/>
<gene>
    <name evidence="9" type="primary">LOC110410071</name>
</gene>
<dbReference type="InterPro" id="IPR015300">
    <property type="entry name" value="DNA-bd_pseudobarrel_sf"/>
</dbReference>
<accession>A0A6J0ZLM1</accession>
<evidence type="ECO:0000256" key="4">
    <source>
        <dbReference type="ARBA" id="ARBA00023163"/>
    </source>
</evidence>
<evidence type="ECO:0000313" key="8">
    <source>
        <dbReference type="Proteomes" id="UP000504621"/>
    </source>
</evidence>
<dbReference type="Pfam" id="PF02362">
    <property type="entry name" value="B3"/>
    <property type="match status" value="2"/>
</dbReference>
<reference evidence="9" key="1">
    <citation type="submission" date="2025-08" db="UniProtKB">
        <authorList>
            <consortium name="RefSeq"/>
        </authorList>
    </citation>
    <scope>IDENTIFICATION</scope>
    <source>
        <tissue evidence="9">Leaf</tissue>
    </source>
</reference>